<keyword evidence="4" id="KW-0411">Iron-sulfur</keyword>
<reference evidence="6 7" key="1">
    <citation type="submission" date="2019-12" db="EMBL/GenBank/DDBJ databases">
        <title>Paraburkholderia acidiphila 7Q-K02 sp. nov and Paraburkholderia acidisoli DHF22 sp. nov., two strains isolated from forest soil.</title>
        <authorList>
            <person name="Gao Z."/>
            <person name="Qiu L."/>
        </authorList>
    </citation>
    <scope>NUCLEOTIDE SEQUENCE [LARGE SCALE GENOMIC DNA]</scope>
    <source>
        <strain evidence="6 7">DHF22</strain>
    </source>
</reference>
<dbReference type="KEGG" id="pacs:FAZ98_33055"/>
<keyword evidence="7" id="KW-1185">Reference proteome</keyword>
<evidence type="ECO:0000256" key="4">
    <source>
        <dbReference type="ARBA" id="ARBA00023014"/>
    </source>
</evidence>
<feature type="domain" description="4Fe-4S ferredoxin-type" evidence="5">
    <location>
        <begin position="40"/>
        <end position="69"/>
    </location>
</feature>
<name>A0A7Z2JL20_9BURK</name>
<dbReference type="SUPFAM" id="SSF54862">
    <property type="entry name" value="4Fe-4S ferredoxins"/>
    <property type="match status" value="1"/>
</dbReference>
<dbReference type="InterPro" id="IPR050572">
    <property type="entry name" value="Fe-S_Ferredoxin"/>
</dbReference>
<evidence type="ECO:0000259" key="5">
    <source>
        <dbReference type="PROSITE" id="PS51379"/>
    </source>
</evidence>
<gene>
    <name evidence="6" type="ORF">FAZ98_33055</name>
</gene>
<dbReference type="Gene3D" id="3.30.70.20">
    <property type="match status" value="1"/>
</dbReference>
<dbReference type="PANTHER" id="PTHR43687">
    <property type="entry name" value="ADENYLYLSULFATE REDUCTASE, BETA SUBUNIT"/>
    <property type="match status" value="1"/>
</dbReference>
<dbReference type="Pfam" id="PF12838">
    <property type="entry name" value="Fer4_7"/>
    <property type="match status" value="1"/>
</dbReference>
<organism evidence="6 7">
    <name type="scientific">Paraburkholderia acidisoli</name>
    <dbReference type="NCBI Taxonomy" id="2571748"/>
    <lineage>
        <taxon>Bacteria</taxon>
        <taxon>Pseudomonadati</taxon>
        <taxon>Pseudomonadota</taxon>
        <taxon>Betaproteobacteria</taxon>
        <taxon>Burkholderiales</taxon>
        <taxon>Burkholderiaceae</taxon>
        <taxon>Paraburkholderia</taxon>
    </lineage>
</organism>
<evidence type="ECO:0000256" key="3">
    <source>
        <dbReference type="ARBA" id="ARBA00023004"/>
    </source>
</evidence>
<dbReference type="PROSITE" id="PS51379">
    <property type="entry name" value="4FE4S_FER_2"/>
    <property type="match status" value="2"/>
</dbReference>
<dbReference type="InterPro" id="IPR017900">
    <property type="entry name" value="4Fe4S_Fe_S_CS"/>
</dbReference>
<keyword evidence="2" id="KW-0479">Metal-binding</keyword>
<keyword evidence="3" id="KW-0408">Iron</keyword>
<evidence type="ECO:0000313" key="6">
    <source>
        <dbReference type="EMBL" id="QGZ66909.1"/>
    </source>
</evidence>
<protein>
    <submittedName>
        <fullName evidence="6">4Fe-4S dicluster domain-containing protein</fullName>
    </submittedName>
</protein>
<dbReference type="OrthoDB" id="9781785at2"/>
<proteinExistence type="predicted"/>
<evidence type="ECO:0000256" key="2">
    <source>
        <dbReference type="ARBA" id="ARBA00022723"/>
    </source>
</evidence>
<dbReference type="Proteomes" id="UP000433577">
    <property type="component" value="Chromosome 4"/>
</dbReference>
<evidence type="ECO:0000256" key="1">
    <source>
        <dbReference type="ARBA" id="ARBA00022485"/>
    </source>
</evidence>
<feature type="domain" description="4Fe-4S ferredoxin-type" evidence="5">
    <location>
        <begin position="92"/>
        <end position="121"/>
    </location>
</feature>
<accession>A0A7Z2JL20</accession>
<dbReference type="InterPro" id="IPR017896">
    <property type="entry name" value="4Fe4S_Fe-S-bd"/>
</dbReference>
<dbReference type="AlphaFoldDB" id="A0A7Z2JL20"/>
<dbReference type="EMBL" id="CP046916">
    <property type="protein sequence ID" value="QGZ66909.1"/>
    <property type="molecule type" value="Genomic_DNA"/>
</dbReference>
<dbReference type="GO" id="GO:0051539">
    <property type="term" value="F:4 iron, 4 sulfur cluster binding"/>
    <property type="evidence" value="ECO:0007669"/>
    <property type="project" value="UniProtKB-KW"/>
</dbReference>
<evidence type="ECO:0000313" key="7">
    <source>
        <dbReference type="Proteomes" id="UP000433577"/>
    </source>
</evidence>
<dbReference type="PROSITE" id="PS00198">
    <property type="entry name" value="4FE4S_FER_1"/>
    <property type="match status" value="1"/>
</dbReference>
<keyword evidence="1" id="KW-0004">4Fe-4S</keyword>
<sequence length="122" mass="13669">MKTRWRVAILLRRSIARQAKQGDVTVENPTGACKQDPGVIVPVVDLQRCEGKGDCLAVCPENVFEIRRIDESDYRDLGFMHRMKLRVHGMQVAYTPNAMACRSCGLCVTACPERAIKLARHA</sequence>
<dbReference type="GO" id="GO:0046872">
    <property type="term" value="F:metal ion binding"/>
    <property type="evidence" value="ECO:0007669"/>
    <property type="project" value="UniProtKB-KW"/>
</dbReference>
<dbReference type="PANTHER" id="PTHR43687:SF1">
    <property type="entry name" value="FERREDOXIN III"/>
    <property type="match status" value="1"/>
</dbReference>